<sequence>MKGRFCNSTLESDTYKSESTNEQRAFRRHVLGSRAFCYEKSDISHGMTFEIRGDILFRIQKFLSEKVEKINKDDEK</sequence>
<gene>
    <name evidence="1" type="ORF">JTE90_019507</name>
</gene>
<evidence type="ECO:0000313" key="2">
    <source>
        <dbReference type="Proteomes" id="UP000827092"/>
    </source>
</evidence>
<comment type="caution">
    <text evidence="1">The sequence shown here is derived from an EMBL/GenBank/DDBJ whole genome shotgun (WGS) entry which is preliminary data.</text>
</comment>
<dbReference type="Proteomes" id="UP000827092">
    <property type="component" value="Unassembled WGS sequence"/>
</dbReference>
<name>A0AAV6VHH7_9ARAC</name>
<evidence type="ECO:0000313" key="1">
    <source>
        <dbReference type="EMBL" id="KAG8195518.1"/>
    </source>
</evidence>
<dbReference type="AlphaFoldDB" id="A0AAV6VHH7"/>
<organism evidence="1 2">
    <name type="scientific">Oedothorax gibbosus</name>
    <dbReference type="NCBI Taxonomy" id="931172"/>
    <lineage>
        <taxon>Eukaryota</taxon>
        <taxon>Metazoa</taxon>
        <taxon>Ecdysozoa</taxon>
        <taxon>Arthropoda</taxon>
        <taxon>Chelicerata</taxon>
        <taxon>Arachnida</taxon>
        <taxon>Araneae</taxon>
        <taxon>Araneomorphae</taxon>
        <taxon>Entelegynae</taxon>
        <taxon>Araneoidea</taxon>
        <taxon>Linyphiidae</taxon>
        <taxon>Erigoninae</taxon>
        <taxon>Oedothorax</taxon>
    </lineage>
</organism>
<keyword evidence="2" id="KW-1185">Reference proteome</keyword>
<reference evidence="1 2" key="1">
    <citation type="journal article" date="2022" name="Nat. Ecol. Evol.">
        <title>A masculinizing supergene underlies an exaggerated male reproductive morph in a spider.</title>
        <authorList>
            <person name="Hendrickx F."/>
            <person name="De Corte Z."/>
            <person name="Sonet G."/>
            <person name="Van Belleghem S.M."/>
            <person name="Kostlbacher S."/>
            <person name="Vangestel C."/>
        </authorList>
    </citation>
    <scope>NUCLEOTIDE SEQUENCE [LARGE SCALE GENOMIC DNA]</scope>
    <source>
        <strain evidence="1">W744_W776</strain>
    </source>
</reference>
<dbReference type="EMBL" id="JAFNEN010000085">
    <property type="protein sequence ID" value="KAG8195518.1"/>
    <property type="molecule type" value="Genomic_DNA"/>
</dbReference>
<protein>
    <submittedName>
        <fullName evidence="1">Uncharacterized protein</fullName>
    </submittedName>
</protein>
<proteinExistence type="predicted"/>
<accession>A0AAV6VHH7</accession>